<evidence type="ECO:0000313" key="4">
    <source>
        <dbReference type="Proteomes" id="UP000236723"/>
    </source>
</evidence>
<accession>A0A1H6CJZ0</accession>
<dbReference type="AlphaFoldDB" id="A0A1H6CJZ0"/>
<feature type="region of interest" description="Disordered" evidence="1">
    <location>
        <begin position="165"/>
        <end position="253"/>
    </location>
</feature>
<sequence>MLPYAAYLRIYEPVTAFPEPLRSVWTAYAESGRRSGRAQALVAEHGEAVRRLASAVVAPEAESSHAYVRRAGGMLYICPWETRLRSWLAFARFRDGLPPGLSGAFLPEQRARQASAEFERWKASGRTLHPHILSSTWHVPLSWFVPFDPAERRLLLGDDDAELAGGTGGHGGDVRHERSVTDGHGSGDGPEGGWPGGLSGLSGPETGAAGLPGGAAPSGKPQGPVGPRGPAGTWIAGSGDVPAEGGGSPGPTRAAATRTLVYVTAMPEARRRLERARRLADGLPGGALEPGHLDTVARWLAEFHPSALVELDYGGLVHLVDDERLRADESVREMAVALAAMERGEPELTLAMHRRLGARWRSVRALESAN</sequence>
<dbReference type="Proteomes" id="UP000236723">
    <property type="component" value="Unassembled WGS sequence"/>
</dbReference>
<evidence type="ECO:0000256" key="1">
    <source>
        <dbReference type="SAM" id="MobiDB-lite"/>
    </source>
</evidence>
<reference evidence="4" key="1">
    <citation type="submission" date="2016-10" db="EMBL/GenBank/DDBJ databases">
        <authorList>
            <person name="Varghese N."/>
            <person name="Submissions S."/>
        </authorList>
    </citation>
    <scope>NUCLEOTIDE SEQUENCE [LARGE SCALE GENOMIC DNA]</scope>
    <source>
        <strain evidence="4">DSM 43163</strain>
    </source>
</reference>
<evidence type="ECO:0000259" key="2">
    <source>
        <dbReference type="Pfam" id="PF26312"/>
    </source>
</evidence>
<dbReference type="Pfam" id="PF26312">
    <property type="entry name" value="DUF8083"/>
    <property type="match status" value="1"/>
</dbReference>
<dbReference type="EMBL" id="FNVO01000010">
    <property type="protein sequence ID" value="SEG73284.1"/>
    <property type="molecule type" value="Genomic_DNA"/>
</dbReference>
<dbReference type="OrthoDB" id="4961314at2"/>
<feature type="domain" description="DUF8083" evidence="2">
    <location>
        <begin position="4"/>
        <end position="367"/>
    </location>
</feature>
<feature type="compositionally biased region" description="Basic and acidic residues" evidence="1">
    <location>
        <begin position="172"/>
        <end position="181"/>
    </location>
</feature>
<feature type="compositionally biased region" description="Gly residues" evidence="1">
    <location>
        <begin position="184"/>
        <end position="200"/>
    </location>
</feature>
<dbReference type="RefSeq" id="WP_103939813.1">
    <property type="nucleotide sequence ID" value="NZ_FNVO01000010.1"/>
</dbReference>
<evidence type="ECO:0000313" key="3">
    <source>
        <dbReference type="EMBL" id="SEG73284.1"/>
    </source>
</evidence>
<keyword evidence="4" id="KW-1185">Reference proteome</keyword>
<gene>
    <name evidence="3" type="ORF">SAMN04489712_11092</name>
</gene>
<organism evidence="3 4">
    <name type="scientific">Thermomonospora echinospora</name>
    <dbReference type="NCBI Taxonomy" id="1992"/>
    <lineage>
        <taxon>Bacteria</taxon>
        <taxon>Bacillati</taxon>
        <taxon>Actinomycetota</taxon>
        <taxon>Actinomycetes</taxon>
        <taxon>Streptosporangiales</taxon>
        <taxon>Thermomonosporaceae</taxon>
        <taxon>Thermomonospora</taxon>
    </lineage>
</organism>
<protein>
    <recommendedName>
        <fullName evidence="2">DUF8083 domain-containing protein</fullName>
    </recommendedName>
</protein>
<proteinExistence type="predicted"/>
<feature type="compositionally biased region" description="Low complexity" evidence="1">
    <location>
        <begin position="201"/>
        <end position="221"/>
    </location>
</feature>
<name>A0A1H6CJZ0_9ACTN</name>
<dbReference type="InterPro" id="IPR058396">
    <property type="entry name" value="DUF8083"/>
</dbReference>